<organism evidence="1 2">
    <name type="scientific">Thermoanaerobacterium thermosaccharolyticum</name>
    <name type="common">Clostridium thermosaccharolyticum</name>
    <dbReference type="NCBI Taxonomy" id="1517"/>
    <lineage>
        <taxon>Bacteria</taxon>
        <taxon>Bacillati</taxon>
        <taxon>Bacillota</taxon>
        <taxon>Clostridia</taxon>
        <taxon>Thermoanaerobacterales</taxon>
        <taxon>Thermoanaerobacteraceae</taxon>
        <taxon>Thermoanaerobacterium</taxon>
    </lineage>
</organism>
<dbReference type="Proteomes" id="UP000214975">
    <property type="component" value="Chromosome"/>
</dbReference>
<proteinExistence type="predicted"/>
<dbReference type="Pfam" id="PF09484">
    <property type="entry name" value="Cas_TM1802"/>
    <property type="match status" value="1"/>
</dbReference>
<name>A0A223I1J7_THETR</name>
<dbReference type="InterPro" id="IPR013389">
    <property type="entry name" value="CRISPR-assoc_prot_Cas8b"/>
</dbReference>
<sequence length="698" mass="81194">MNLTAITATLGKYRSDDIECLIEELPRIKNDEQGYVVYMIFDIQNKKIYFESGEPVKDDTAKQFLYFGNNSGSGFQYYLNRDAESLHYLLTSAISDLYNMLCKYGMQGEKMALIIKKMEDSGLVTLSKKKGAGSINCKMFLLPDNYLLKGLTENTNKAKIALSKSTEYDGKVVSSEEFIRIGIGEKNKKNRFLLVVPAVLQEEGKRVVLSEYPEYIRLVKLDKNIEKQSFTTSLQSKKVCYICHKEKDDVKTEDYIKNFDRKGINKLFEITTKNTSQILDNFNYENTYSICHDCYLDLLNGDKKIQKMFRGKIAGEDVFILPEGLIKDFDYNFIYKLKREVDLALKEDDANDWLQSIEALASADEIVYYSLNFVVYRTDGTSFSVLQTIEDVPTVRFKKIMELIGHNVSMIRQHIKHMSLASIYSLIPVYQDKNSNKWTGKALSLYKALLCDEQIDMNELFSYACEGLDKGLNQLKKDQIKNYFNMGLVEYKKNYRDYADDYFIKNLLMGYLILFNVCRQLNILINDKACQDEKKEVSNMQSIKTVSENVNNSLNDMENFLDMQKYTNEAKALFYLGVLIKRVAIYQMAKEHKTKPILKKIQFQGMTDIEIYKLYNEVVEKLRQYKRLNIFTEAVMNRFHYYYGCIKEKDSWKLNGHANVFYIMSGYAYMVSSSMPDVTKEEQEIEREEIITGKEDND</sequence>
<evidence type="ECO:0000313" key="2">
    <source>
        <dbReference type="Proteomes" id="UP000214975"/>
    </source>
</evidence>
<gene>
    <name evidence="1" type="ORF">Thert_02734</name>
</gene>
<accession>A0A223I1J7</accession>
<dbReference type="RefSeq" id="WP_094397798.1">
    <property type="nucleotide sequence ID" value="NZ_CP016893.1"/>
</dbReference>
<dbReference type="EMBL" id="CP016893">
    <property type="protein sequence ID" value="AST58569.1"/>
    <property type="molecule type" value="Genomic_DNA"/>
</dbReference>
<protein>
    <submittedName>
        <fullName evidence="1">CRISPR-associated protein</fullName>
    </submittedName>
</protein>
<dbReference type="AlphaFoldDB" id="A0A223I1J7"/>
<evidence type="ECO:0000313" key="1">
    <source>
        <dbReference type="EMBL" id="AST58569.1"/>
    </source>
</evidence>
<reference evidence="1 2" key="1">
    <citation type="submission" date="2016-08" db="EMBL/GenBank/DDBJ databases">
        <title>A novel genetic cassette of butanologenic Thermoanaerobacterium thermosaccharolyticum that directly convert cellulose to butanol.</title>
        <authorList>
            <person name="Li T."/>
            <person name="He J."/>
        </authorList>
    </citation>
    <scope>NUCLEOTIDE SEQUENCE [LARGE SCALE GENOMIC DNA]</scope>
    <source>
        <strain evidence="1 2">TG57</strain>
    </source>
</reference>